<keyword evidence="14" id="KW-1185">Reference proteome</keyword>
<evidence type="ECO:0000259" key="11">
    <source>
        <dbReference type="Pfam" id="PF01729"/>
    </source>
</evidence>
<dbReference type="SUPFAM" id="SSF54675">
    <property type="entry name" value="Nicotinate/Quinolinate PRTase N-terminal domain-like"/>
    <property type="match status" value="1"/>
</dbReference>
<feature type="binding site" evidence="10">
    <location>
        <position position="165"/>
    </location>
    <ligand>
        <name>substrate</name>
    </ligand>
</feature>
<evidence type="ECO:0000313" key="13">
    <source>
        <dbReference type="EMBL" id="CEO99934.1"/>
    </source>
</evidence>
<dbReference type="EMBL" id="CDSF01000095">
    <property type="protein sequence ID" value="CEO99934.1"/>
    <property type="molecule type" value="Genomic_DNA"/>
</dbReference>
<dbReference type="GO" id="GO:0004514">
    <property type="term" value="F:nicotinate-nucleotide diphosphorylase (carboxylating) activity"/>
    <property type="evidence" value="ECO:0007669"/>
    <property type="project" value="UniProtKB-EC"/>
</dbReference>
<dbReference type="Pfam" id="PF02749">
    <property type="entry name" value="QRPTase_N"/>
    <property type="match status" value="1"/>
</dbReference>
<name>A0A0G4IXR7_PLABS</name>
<feature type="binding site" evidence="10">
    <location>
        <begin position="255"/>
        <end position="257"/>
    </location>
    <ligand>
        <name>substrate</name>
    </ligand>
</feature>
<dbReference type="PIRSF" id="PIRSF006250">
    <property type="entry name" value="NadC_ModD"/>
    <property type="match status" value="1"/>
</dbReference>
<dbReference type="CDD" id="cd01572">
    <property type="entry name" value="QPRTase"/>
    <property type="match status" value="1"/>
</dbReference>
<dbReference type="InterPro" id="IPR004393">
    <property type="entry name" value="NadC"/>
</dbReference>
<feature type="domain" description="Quinolinate phosphoribosyl transferase N-terminal" evidence="12">
    <location>
        <begin position="21"/>
        <end position="106"/>
    </location>
</feature>
<dbReference type="InterPro" id="IPR027277">
    <property type="entry name" value="NadC/ModD"/>
</dbReference>
<evidence type="ECO:0000256" key="4">
    <source>
        <dbReference type="ARBA" id="ARBA00011218"/>
    </source>
</evidence>
<dbReference type="EC" id="2.4.2.19" evidence="9"/>
<dbReference type="NCBIfam" id="TIGR00078">
    <property type="entry name" value="nadC"/>
    <property type="match status" value="1"/>
</dbReference>
<comment type="catalytic activity">
    <reaction evidence="8 9">
        <text>nicotinate beta-D-ribonucleotide + CO2 + diphosphate = quinolinate + 5-phospho-alpha-D-ribose 1-diphosphate + 2 H(+)</text>
        <dbReference type="Rhea" id="RHEA:12733"/>
        <dbReference type="ChEBI" id="CHEBI:15378"/>
        <dbReference type="ChEBI" id="CHEBI:16526"/>
        <dbReference type="ChEBI" id="CHEBI:29959"/>
        <dbReference type="ChEBI" id="CHEBI:33019"/>
        <dbReference type="ChEBI" id="CHEBI:57502"/>
        <dbReference type="ChEBI" id="CHEBI:58017"/>
        <dbReference type="EC" id="2.4.2.19"/>
    </reaction>
</comment>
<dbReference type="OrthoDB" id="10067394at2759"/>
<keyword evidence="7 9" id="KW-0808">Transferase</keyword>
<comment type="similarity">
    <text evidence="3 9">Belongs to the NadC/ModD family.</text>
</comment>
<dbReference type="GO" id="GO:0005737">
    <property type="term" value="C:cytoplasm"/>
    <property type="evidence" value="ECO:0007669"/>
    <property type="project" value="TreeGrafter"/>
</dbReference>
<dbReference type="SUPFAM" id="SSF51690">
    <property type="entry name" value="Nicotinate/Quinolinate PRTase C-terminal domain-like"/>
    <property type="match status" value="1"/>
</dbReference>
<gene>
    <name evidence="13" type="ORF">PBRA_007668</name>
</gene>
<evidence type="ECO:0000313" key="14">
    <source>
        <dbReference type="Proteomes" id="UP000039324"/>
    </source>
</evidence>
<accession>A0A0G4IXR7</accession>
<evidence type="ECO:0000256" key="5">
    <source>
        <dbReference type="ARBA" id="ARBA00022642"/>
    </source>
</evidence>
<evidence type="ECO:0000256" key="8">
    <source>
        <dbReference type="ARBA" id="ARBA00047445"/>
    </source>
</evidence>
<dbReference type="GO" id="GO:0034213">
    <property type="term" value="P:quinolinate catabolic process"/>
    <property type="evidence" value="ECO:0007669"/>
    <property type="project" value="TreeGrafter"/>
</dbReference>
<keyword evidence="5 9" id="KW-0662">Pyridine nucleotide biosynthesis</keyword>
<sequence>MTSLSVLIKDALVEDLGTNGDVTTLATVPQHAVAQATFLVKGDGVVAGYEAVRTVFEQLDPEVYLQWDVEEGSFVRAGTPIGKIAGSARAVLSGERLALNIMQRMSGIATTTRAMVDKIRSVGSQARLLDTRKTAPLNRVLDKRAVEIGGGVNHRFGLYDAVMIKDNHIKAAGSITAAFERVQAYLNGHQDLKPMEIVVEARTLHEVREVRALDGVTRILLDNMVSIDKTTNKVDASVLQAAVDFIAGKVPTEASGNVSLETVADIAATGVDYISSGMLTHSVNALDISLKIFSMQAQTPTSHGQ</sequence>
<dbReference type="Proteomes" id="UP000039324">
    <property type="component" value="Unassembled WGS sequence"/>
</dbReference>
<proteinExistence type="inferred from homology"/>
<evidence type="ECO:0000256" key="6">
    <source>
        <dbReference type="ARBA" id="ARBA00022676"/>
    </source>
</evidence>
<dbReference type="FunFam" id="3.20.20.70:FF:000030">
    <property type="entry name" value="Nicotinate-nucleotide pyrophosphorylase, carboxylating"/>
    <property type="match status" value="1"/>
</dbReference>
<evidence type="ECO:0000256" key="7">
    <source>
        <dbReference type="ARBA" id="ARBA00022679"/>
    </source>
</evidence>
<comment type="pathway">
    <text evidence="2 9">Cofactor biosynthesis; NAD(+) biosynthesis; nicotinate D-ribonucleotide from quinolinate: step 1/1.</text>
</comment>
<organism evidence="13 14">
    <name type="scientific">Plasmodiophora brassicae</name>
    <name type="common">Clubroot disease agent</name>
    <dbReference type="NCBI Taxonomy" id="37360"/>
    <lineage>
        <taxon>Eukaryota</taxon>
        <taxon>Sar</taxon>
        <taxon>Rhizaria</taxon>
        <taxon>Endomyxa</taxon>
        <taxon>Phytomyxea</taxon>
        <taxon>Plasmodiophorida</taxon>
        <taxon>Plasmodiophoridae</taxon>
        <taxon>Plasmodiophora</taxon>
    </lineage>
</organism>
<evidence type="ECO:0000256" key="10">
    <source>
        <dbReference type="PIRSR" id="PIRSR006250-1"/>
    </source>
</evidence>
<feature type="binding site" evidence="10">
    <location>
        <position position="96"/>
    </location>
    <ligand>
        <name>substrate</name>
    </ligand>
</feature>
<protein>
    <recommendedName>
        <fullName evidence="9">Nicotinate-nucleotide pyrophosphorylase [carboxylating]</fullName>
        <ecNumber evidence="9">2.4.2.19</ecNumber>
    </recommendedName>
    <alternativeName>
        <fullName evidence="9">Quinolinate phosphoribosyltransferase [decarboxylating]</fullName>
    </alternativeName>
</protein>
<reference evidence="13 14" key="1">
    <citation type="submission" date="2015-02" db="EMBL/GenBank/DDBJ databases">
        <authorList>
            <person name="Chooi Y.-H."/>
        </authorList>
    </citation>
    <scope>NUCLEOTIDE SEQUENCE [LARGE SCALE GENOMIC DNA]</scope>
    <source>
        <strain evidence="13">E3</strain>
    </source>
</reference>
<comment type="function">
    <text evidence="1 9">Involved in the catabolism of quinolinic acid (QA).</text>
</comment>
<feature type="domain" description="Quinolinate phosphoribosyl transferase C-terminal" evidence="11">
    <location>
        <begin position="108"/>
        <end position="291"/>
    </location>
</feature>
<dbReference type="AlphaFoldDB" id="A0A0G4IXR7"/>
<dbReference type="FunFam" id="3.90.1170.20:FF:000001">
    <property type="entry name" value="Nicotinate-nucleotide diphosphorylase (Carboxylating)"/>
    <property type="match status" value="1"/>
</dbReference>
<dbReference type="PANTHER" id="PTHR32179">
    <property type="entry name" value="NICOTINATE-NUCLEOTIDE PYROPHOSPHORYLASE [CARBOXYLATING]"/>
    <property type="match status" value="1"/>
</dbReference>
<dbReference type="InterPro" id="IPR013785">
    <property type="entry name" value="Aldolase_TIM"/>
</dbReference>
<evidence type="ECO:0000256" key="9">
    <source>
        <dbReference type="PIRNR" id="PIRNR006250"/>
    </source>
</evidence>
<dbReference type="STRING" id="37360.A0A0G4IXR7"/>
<evidence type="ECO:0000256" key="2">
    <source>
        <dbReference type="ARBA" id="ARBA00004893"/>
    </source>
</evidence>
<dbReference type="InterPro" id="IPR022412">
    <property type="entry name" value="Quinolinate_PRibosylTrfase_N"/>
</dbReference>
<dbReference type="Pfam" id="PF01729">
    <property type="entry name" value="QRPTase_C"/>
    <property type="match status" value="1"/>
</dbReference>
<evidence type="ECO:0000259" key="12">
    <source>
        <dbReference type="Pfam" id="PF02749"/>
    </source>
</evidence>
<feature type="binding site" evidence="10">
    <location>
        <position position="200"/>
    </location>
    <ligand>
        <name>substrate</name>
    </ligand>
</feature>
<dbReference type="Gene3D" id="3.90.1170.20">
    <property type="entry name" value="Quinolinate phosphoribosyl transferase, N-terminal domain"/>
    <property type="match status" value="1"/>
</dbReference>
<dbReference type="GO" id="GO:0009435">
    <property type="term" value="P:NAD+ biosynthetic process"/>
    <property type="evidence" value="ECO:0007669"/>
    <property type="project" value="UniProtKB-UniPathway"/>
</dbReference>
<evidence type="ECO:0000256" key="3">
    <source>
        <dbReference type="ARBA" id="ARBA00009400"/>
    </source>
</evidence>
<dbReference type="OMA" id="DIVMCDN"/>
<keyword evidence="6 9" id="KW-0328">Glycosyltransferase</keyword>
<dbReference type="InterPro" id="IPR002638">
    <property type="entry name" value="Quinolinate_PRibosylTrfase_C"/>
</dbReference>
<comment type="subunit">
    <text evidence="4 9">Hexamer formed by 3 homodimers.</text>
</comment>
<feature type="binding site" evidence="10">
    <location>
        <begin position="131"/>
        <end position="133"/>
    </location>
    <ligand>
        <name>substrate</name>
    </ligand>
</feature>
<dbReference type="InterPro" id="IPR036068">
    <property type="entry name" value="Nicotinate_pribotase-like_C"/>
</dbReference>
<feature type="binding site" evidence="10">
    <location>
        <position position="222"/>
    </location>
    <ligand>
        <name>substrate</name>
    </ligand>
</feature>
<feature type="binding site" evidence="10">
    <location>
        <position position="155"/>
    </location>
    <ligand>
        <name>substrate</name>
    </ligand>
</feature>
<dbReference type="InterPro" id="IPR037128">
    <property type="entry name" value="Quinolinate_PRibosylTase_N_sf"/>
</dbReference>
<dbReference type="PANTHER" id="PTHR32179:SF3">
    <property type="entry name" value="NICOTINATE-NUCLEOTIDE PYROPHOSPHORYLASE [CARBOXYLATING]"/>
    <property type="match status" value="1"/>
</dbReference>
<evidence type="ECO:0000256" key="1">
    <source>
        <dbReference type="ARBA" id="ARBA00003237"/>
    </source>
</evidence>
<feature type="binding site" evidence="10">
    <location>
        <begin position="276"/>
        <end position="278"/>
    </location>
    <ligand>
        <name>substrate</name>
    </ligand>
</feature>
<dbReference type="Gene3D" id="3.20.20.70">
    <property type="entry name" value="Aldolase class I"/>
    <property type="match status" value="1"/>
</dbReference>
<dbReference type="UniPathway" id="UPA00253">
    <property type="reaction ID" value="UER00331"/>
</dbReference>